<dbReference type="Pfam" id="PF02602">
    <property type="entry name" value="HEM4"/>
    <property type="match status" value="1"/>
</dbReference>
<dbReference type="PANTHER" id="PTHR38042">
    <property type="entry name" value="UROPORPHYRINOGEN-III SYNTHASE, CHLOROPLASTIC"/>
    <property type="match status" value="1"/>
</dbReference>
<protein>
    <recommendedName>
        <fullName evidence="7 9">Uroporphyrinogen-III synthase</fullName>
        <ecNumber evidence="3 9">4.2.1.75</ecNumber>
    </recommendedName>
</protein>
<proteinExistence type="inferred from homology"/>
<evidence type="ECO:0000256" key="7">
    <source>
        <dbReference type="ARBA" id="ARBA00040167"/>
    </source>
</evidence>
<keyword evidence="12" id="KW-1185">Reference proteome</keyword>
<gene>
    <name evidence="11" type="primary">hemD</name>
    <name evidence="11" type="ORF">GCM10011361_14690</name>
</gene>
<dbReference type="EMBL" id="BMFH01000001">
    <property type="protein sequence ID" value="GGD48989.1"/>
    <property type="molecule type" value="Genomic_DNA"/>
</dbReference>
<evidence type="ECO:0000256" key="6">
    <source>
        <dbReference type="ARBA" id="ARBA00037589"/>
    </source>
</evidence>
<dbReference type="RefSeq" id="WP_188370028.1">
    <property type="nucleotide sequence ID" value="NZ_BMFH01000001.1"/>
</dbReference>
<keyword evidence="4 9" id="KW-0456">Lyase</keyword>
<evidence type="ECO:0000313" key="11">
    <source>
        <dbReference type="EMBL" id="GGD48989.1"/>
    </source>
</evidence>
<evidence type="ECO:0000256" key="8">
    <source>
        <dbReference type="ARBA" id="ARBA00048617"/>
    </source>
</evidence>
<keyword evidence="11" id="KW-0489">Methyltransferase</keyword>
<dbReference type="Gene3D" id="3.40.50.10090">
    <property type="match status" value="2"/>
</dbReference>
<comment type="function">
    <text evidence="6 9">Catalyzes cyclization of the linear tetrapyrrole, hydroxymethylbilane, to the macrocyclic uroporphyrinogen III.</text>
</comment>
<name>A0ABQ1QW04_9FLAO</name>
<sequence length="225" mass="25409">MNSVLSTRNLSSSQLALLAKSGIGMECYDAILIKLLKAELPEGFDEYIFTSKNGVKGYLKNRVPEAENQKKITCYCVGEKTQAFLEEKGLFVAKMTQNSRELGDFLVKNDKKGPFLVFTGNRNRPELGSKLEEHQIPFREVLVYETHLNPKKIEKNFQILLFYSPSGVQSFVQVNDPKDETALCIGETTAREARKHFRKVVVADKPTTDNVIEKLIENFPTLSNA</sequence>
<evidence type="ECO:0000256" key="2">
    <source>
        <dbReference type="ARBA" id="ARBA00008133"/>
    </source>
</evidence>
<accession>A0ABQ1QW04</accession>
<evidence type="ECO:0000256" key="5">
    <source>
        <dbReference type="ARBA" id="ARBA00023244"/>
    </source>
</evidence>
<dbReference type="InterPro" id="IPR036108">
    <property type="entry name" value="4pyrrol_syn_uPrphyn_synt_sf"/>
</dbReference>
<dbReference type="PANTHER" id="PTHR38042:SF1">
    <property type="entry name" value="UROPORPHYRINOGEN-III SYNTHASE, CHLOROPLASTIC"/>
    <property type="match status" value="1"/>
</dbReference>
<evidence type="ECO:0000259" key="10">
    <source>
        <dbReference type="Pfam" id="PF02602"/>
    </source>
</evidence>
<dbReference type="Proteomes" id="UP000625780">
    <property type="component" value="Unassembled WGS sequence"/>
</dbReference>
<dbReference type="EC" id="4.2.1.75" evidence="3 9"/>
<comment type="catalytic activity">
    <reaction evidence="8 9">
        <text>hydroxymethylbilane = uroporphyrinogen III + H2O</text>
        <dbReference type="Rhea" id="RHEA:18965"/>
        <dbReference type="ChEBI" id="CHEBI:15377"/>
        <dbReference type="ChEBI" id="CHEBI:57308"/>
        <dbReference type="ChEBI" id="CHEBI:57845"/>
        <dbReference type="EC" id="4.2.1.75"/>
    </reaction>
</comment>
<evidence type="ECO:0000256" key="3">
    <source>
        <dbReference type="ARBA" id="ARBA00013109"/>
    </source>
</evidence>
<dbReference type="GO" id="GO:0032259">
    <property type="term" value="P:methylation"/>
    <property type="evidence" value="ECO:0007669"/>
    <property type="project" value="UniProtKB-KW"/>
</dbReference>
<keyword evidence="5 9" id="KW-0627">Porphyrin biosynthesis</keyword>
<comment type="pathway">
    <text evidence="1 9">Porphyrin-containing compound metabolism; protoporphyrin-IX biosynthesis; coproporphyrinogen-III from 5-aminolevulinate: step 3/4.</text>
</comment>
<organism evidence="11 12">
    <name type="scientific">Muriicola marianensis</name>
    <dbReference type="NCBI Taxonomy" id="1324801"/>
    <lineage>
        <taxon>Bacteria</taxon>
        <taxon>Pseudomonadati</taxon>
        <taxon>Bacteroidota</taxon>
        <taxon>Flavobacteriia</taxon>
        <taxon>Flavobacteriales</taxon>
        <taxon>Flavobacteriaceae</taxon>
        <taxon>Muriicola</taxon>
    </lineage>
</organism>
<comment type="similarity">
    <text evidence="2 9">Belongs to the uroporphyrinogen-III synthase family.</text>
</comment>
<evidence type="ECO:0000256" key="1">
    <source>
        <dbReference type="ARBA" id="ARBA00004772"/>
    </source>
</evidence>
<dbReference type="SUPFAM" id="SSF69618">
    <property type="entry name" value="HemD-like"/>
    <property type="match status" value="1"/>
</dbReference>
<feature type="domain" description="Tetrapyrrole biosynthesis uroporphyrinogen III synthase" evidence="10">
    <location>
        <begin position="35"/>
        <end position="212"/>
    </location>
</feature>
<evidence type="ECO:0000256" key="9">
    <source>
        <dbReference type="RuleBase" id="RU366031"/>
    </source>
</evidence>
<dbReference type="CDD" id="cd06578">
    <property type="entry name" value="HemD"/>
    <property type="match status" value="1"/>
</dbReference>
<evidence type="ECO:0000256" key="4">
    <source>
        <dbReference type="ARBA" id="ARBA00023239"/>
    </source>
</evidence>
<comment type="caution">
    <text evidence="11">The sequence shown here is derived from an EMBL/GenBank/DDBJ whole genome shotgun (WGS) entry which is preliminary data.</text>
</comment>
<reference evidence="12" key="1">
    <citation type="journal article" date="2019" name="Int. J. Syst. Evol. Microbiol.">
        <title>The Global Catalogue of Microorganisms (GCM) 10K type strain sequencing project: providing services to taxonomists for standard genome sequencing and annotation.</title>
        <authorList>
            <consortium name="The Broad Institute Genomics Platform"/>
            <consortium name="The Broad Institute Genome Sequencing Center for Infectious Disease"/>
            <person name="Wu L."/>
            <person name="Ma J."/>
        </authorList>
    </citation>
    <scope>NUCLEOTIDE SEQUENCE [LARGE SCALE GENOMIC DNA]</scope>
    <source>
        <strain evidence="12">CGMCC 1.12606</strain>
    </source>
</reference>
<dbReference type="InterPro" id="IPR003754">
    <property type="entry name" value="4pyrrol_synth_uPrphyn_synth"/>
</dbReference>
<dbReference type="InterPro" id="IPR039793">
    <property type="entry name" value="UROS/Hem4"/>
</dbReference>
<dbReference type="GO" id="GO:0008168">
    <property type="term" value="F:methyltransferase activity"/>
    <property type="evidence" value="ECO:0007669"/>
    <property type="project" value="UniProtKB-KW"/>
</dbReference>
<evidence type="ECO:0000313" key="12">
    <source>
        <dbReference type="Proteomes" id="UP000625780"/>
    </source>
</evidence>
<keyword evidence="11" id="KW-0808">Transferase</keyword>